<evidence type="ECO:0000256" key="1">
    <source>
        <dbReference type="ARBA" id="ARBA00004613"/>
    </source>
</evidence>
<dbReference type="EMBL" id="CAXITT010000502">
    <property type="protein sequence ID" value="CAL1542687.1"/>
    <property type="molecule type" value="Genomic_DNA"/>
</dbReference>
<dbReference type="Proteomes" id="UP001497497">
    <property type="component" value="Unassembled WGS sequence"/>
</dbReference>
<evidence type="ECO:0000313" key="9">
    <source>
        <dbReference type="Proteomes" id="UP001497497"/>
    </source>
</evidence>
<dbReference type="PANTHER" id="PTHR10494">
    <property type="entry name" value="BONE MORPHOGENETIC PROTEIN INHIBITOR, NOGGIN"/>
    <property type="match status" value="1"/>
</dbReference>
<dbReference type="GO" id="GO:0030514">
    <property type="term" value="P:negative regulation of BMP signaling pathway"/>
    <property type="evidence" value="ECO:0007669"/>
    <property type="project" value="InterPro"/>
</dbReference>
<reference evidence="8 9" key="1">
    <citation type="submission" date="2024-04" db="EMBL/GenBank/DDBJ databases">
        <authorList>
            <consortium name="Genoscope - CEA"/>
            <person name="William W."/>
        </authorList>
    </citation>
    <scope>NUCLEOTIDE SEQUENCE [LARGE SCALE GENOMIC DNA]</scope>
</reference>
<evidence type="ECO:0000256" key="7">
    <source>
        <dbReference type="SAM" id="MobiDB-lite"/>
    </source>
</evidence>
<evidence type="ECO:0000256" key="5">
    <source>
        <dbReference type="ARBA" id="ARBA00022729"/>
    </source>
</evidence>
<keyword evidence="3" id="KW-0217">Developmental protein</keyword>
<feature type="disulfide bond" evidence="6">
    <location>
        <begin position="131"/>
        <end position="168"/>
    </location>
</feature>
<proteinExistence type="inferred from homology"/>
<protein>
    <recommendedName>
        <fullName evidence="10">Noggin</fullName>
    </recommendedName>
</protein>
<comment type="caution">
    <text evidence="8">The sequence shown here is derived from an EMBL/GenBank/DDBJ whole genome shotgun (WGS) entry which is preliminary data.</text>
</comment>
<feature type="region of interest" description="Disordered" evidence="7">
    <location>
        <begin position="66"/>
        <end position="88"/>
    </location>
</feature>
<evidence type="ECO:0000256" key="2">
    <source>
        <dbReference type="ARBA" id="ARBA00007480"/>
    </source>
</evidence>
<comment type="subcellular location">
    <subcellularLocation>
        <location evidence="1">Secreted</location>
    </subcellularLocation>
</comment>
<dbReference type="PIRSF" id="PIRSF008129">
    <property type="entry name" value="Noggin"/>
    <property type="match status" value="1"/>
</dbReference>
<organism evidence="8 9">
    <name type="scientific">Lymnaea stagnalis</name>
    <name type="common">Great pond snail</name>
    <name type="synonym">Helix stagnalis</name>
    <dbReference type="NCBI Taxonomy" id="6523"/>
    <lineage>
        <taxon>Eukaryota</taxon>
        <taxon>Metazoa</taxon>
        <taxon>Spiralia</taxon>
        <taxon>Lophotrochozoa</taxon>
        <taxon>Mollusca</taxon>
        <taxon>Gastropoda</taxon>
        <taxon>Heterobranchia</taxon>
        <taxon>Euthyneura</taxon>
        <taxon>Panpulmonata</taxon>
        <taxon>Hygrophila</taxon>
        <taxon>Lymnaeoidea</taxon>
        <taxon>Lymnaeidae</taxon>
        <taxon>Lymnaea</taxon>
    </lineage>
</organism>
<dbReference type="Gene3D" id="1.10.287.520">
    <property type="entry name" value="Helix hairpin bin"/>
    <property type="match status" value="1"/>
</dbReference>
<dbReference type="PANTHER" id="PTHR10494:SF6">
    <property type="entry name" value="NOGGIN"/>
    <property type="match status" value="1"/>
</dbReference>
<evidence type="ECO:0000256" key="3">
    <source>
        <dbReference type="ARBA" id="ARBA00022473"/>
    </source>
</evidence>
<feature type="region of interest" description="Disordered" evidence="7">
    <location>
        <begin position="16"/>
        <end position="43"/>
    </location>
</feature>
<feature type="non-terminal residue" evidence="8">
    <location>
        <position position="1"/>
    </location>
</feature>
<evidence type="ECO:0008006" key="10">
    <source>
        <dbReference type="Google" id="ProtNLM"/>
    </source>
</evidence>
<evidence type="ECO:0000313" key="8">
    <source>
        <dbReference type="EMBL" id="CAL1542687.1"/>
    </source>
</evidence>
<dbReference type="InterPro" id="IPR008717">
    <property type="entry name" value="Noggin"/>
</dbReference>
<dbReference type="Pfam" id="PF05806">
    <property type="entry name" value="Noggin"/>
    <property type="match status" value="1"/>
</dbReference>
<feature type="disulfide bond" evidence="6">
    <location>
        <begin position="160"/>
        <end position="207"/>
    </location>
</feature>
<dbReference type="GO" id="GO:0005615">
    <property type="term" value="C:extracellular space"/>
    <property type="evidence" value="ECO:0007669"/>
    <property type="project" value="TreeGrafter"/>
</dbReference>
<keyword evidence="4" id="KW-0964">Secreted</keyword>
<dbReference type="Gene3D" id="2.10.90.10">
    <property type="entry name" value="Cystine-knot cytokines"/>
    <property type="match status" value="1"/>
</dbReference>
<evidence type="ECO:0000256" key="4">
    <source>
        <dbReference type="ARBA" id="ARBA00022525"/>
    </source>
</evidence>
<keyword evidence="5" id="KW-0732">Signal</keyword>
<dbReference type="AlphaFoldDB" id="A0AAV2ICV6"/>
<name>A0AAV2ICV6_LYMST</name>
<dbReference type="GO" id="GO:0045596">
    <property type="term" value="P:negative regulation of cell differentiation"/>
    <property type="evidence" value="ECO:0007669"/>
    <property type="project" value="InterPro"/>
</dbReference>
<dbReference type="SUPFAM" id="SSF57501">
    <property type="entry name" value="Cystine-knot cytokines"/>
    <property type="match status" value="1"/>
</dbReference>
<dbReference type="GO" id="GO:0009953">
    <property type="term" value="P:dorsal/ventral pattern formation"/>
    <property type="evidence" value="ECO:0007669"/>
    <property type="project" value="TreeGrafter"/>
</dbReference>
<evidence type="ECO:0000256" key="6">
    <source>
        <dbReference type="PIRSR" id="PIRSR008129-1"/>
    </source>
</evidence>
<keyword evidence="9" id="KW-1185">Reference proteome</keyword>
<dbReference type="InterPro" id="IPR029034">
    <property type="entry name" value="Cystine-knot_cytokine"/>
</dbReference>
<feature type="disulfide bond" evidence="6">
    <location>
        <begin position="183"/>
        <end position="192"/>
    </location>
</feature>
<comment type="similarity">
    <text evidence="2">Belongs to the noggin family.</text>
</comment>
<sequence length="209" mass="23984">SEILFRLLKPDDDGMRTVVRSRPAPADDTPAGSLIEEPSRLHDPPAVDVHTLQKLLGHAYDKEYMSHTDPTRAPAQKSFPTLVNGRTKGQRPSYLKLVRRARLQDGSRLRLHVSKKSIRKIENYIWAVTSCPVMHTWKNLGRRFWPQWIKEGRCSKKISCSIPSGMHCNPSATTYKTILRWQCQDFVRKTQCDWIHIKYPVITACACSC</sequence>
<gene>
    <name evidence="8" type="ORF">GSLYS_00016221001</name>
</gene>
<keyword evidence="6" id="KW-1015">Disulfide bond</keyword>
<feature type="disulfide bond" evidence="6">
    <location>
        <begin position="154"/>
        <end position="205"/>
    </location>
</feature>
<accession>A0AAV2ICV6</accession>